<dbReference type="Proteomes" id="UP000283880">
    <property type="component" value="Unassembled WGS sequence"/>
</dbReference>
<gene>
    <name evidence="1" type="ORF">DWV29_04490</name>
</gene>
<dbReference type="GO" id="GO:0005524">
    <property type="term" value="F:ATP binding"/>
    <property type="evidence" value="ECO:0007669"/>
    <property type="project" value="UniProtKB-KW"/>
</dbReference>
<dbReference type="InterPro" id="IPR051162">
    <property type="entry name" value="T4SS_component"/>
</dbReference>
<dbReference type="PANTHER" id="PTHR30121:SF6">
    <property type="entry name" value="SLR6007 PROTEIN"/>
    <property type="match status" value="1"/>
</dbReference>
<organism evidence="1 2">
    <name type="scientific">Enterocloster asparagiformis</name>
    <dbReference type="NCBI Taxonomy" id="333367"/>
    <lineage>
        <taxon>Bacteria</taxon>
        <taxon>Bacillati</taxon>
        <taxon>Bacillota</taxon>
        <taxon>Clostridia</taxon>
        <taxon>Lachnospirales</taxon>
        <taxon>Lachnospiraceae</taxon>
        <taxon>Enterocloster</taxon>
    </lineage>
</organism>
<dbReference type="PANTHER" id="PTHR30121">
    <property type="entry name" value="UNCHARACTERIZED PROTEIN YJGR-RELATED"/>
    <property type="match status" value="1"/>
</dbReference>
<evidence type="ECO:0000313" key="1">
    <source>
        <dbReference type="EMBL" id="RGX32052.1"/>
    </source>
</evidence>
<dbReference type="SUPFAM" id="SSF52540">
    <property type="entry name" value="P-loop containing nucleoside triphosphate hydrolases"/>
    <property type="match status" value="1"/>
</dbReference>
<protein>
    <submittedName>
        <fullName evidence="1">ATP-binding protein</fullName>
    </submittedName>
</protein>
<reference evidence="1 2" key="1">
    <citation type="submission" date="2018-08" db="EMBL/GenBank/DDBJ databases">
        <title>A genome reference for cultivated species of the human gut microbiota.</title>
        <authorList>
            <person name="Zou Y."/>
            <person name="Xue W."/>
            <person name="Luo G."/>
        </authorList>
    </citation>
    <scope>NUCLEOTIDE SEQUENCE [LARGE SCALE GENOMIC DNA]</scope>
    <source>
        <strain evidence="1 2">AF04-15</strain>
    </source>
</reference>
<sequence length="871" mass="95436">MREAAVWAVQGISKGGDSVEYFIKDQRGGLFCMTCGVEQEAVPIGKSGDFAGNMQFEVLLNAVWQMAQGPWVSIEQICLRDGERMGVGLRLITVVHCCGRTSGAAGMAAAGAAKMICGNYLRQGYQTRYLPVSELRRLLQFRDTAGVRLEKKPVFAGGGLEGAEEYVWDVVGGFEELGDLYRLLAEQPGNCMSIQYIPVLLPEEDRDYLLTAWELHKSMAGDLFGGTAGKRDAQEDRAAGNLEYYVRAMDRSLFRIHIVLNGPSAAQLSASAAAALRMPGGEVVSSFSRGLYSYGAQSSVSFFPWDVDRYELNLGKSGSPWLISTCTGEEGGRIALKPREDGNGIPFRGNPFSLFPLNGPEPAMTDSAGIYLGRAFDGANVFLPPGVLTQNCNVFGAPGYGKTTLIINMILELRKRGVDVMVLECAKNEFRGLLDLAPEAKLFHVENAGIELKLNPFLPPAGIELSRYLPCLREAFAAAFVLEPPLDSLVERALSQAYSGFGWKMDSKAGDRDAEPFGMAEFVDVLKKVIRASRYEGKLKGNLETAGEIRLLRLLEMCGTAFDTVSATPTEELLSGLSIVNLTNVLGEERCTVAALLLIRLLAAVRSGFKSSKTLRNVIVLDEAHAFMDLESNHPSGKMMVNLLETMAAEMRGLGIGLIVADQLPSRVGRRIIACSSTNICMHLGSLEEAALMRGQMDLDERGLQGLMRLEKGQMVVTIPGQGRPLPVYAWNFRDSKKMRDFIPDEEVDRRFAAYRRAHARELLPYLECAECPEACKGCDRFTRERAAYYGAAIYKEKPDQIRDAASLYRELVKIPAYCKEQGFTETGALCYCTAATLVRQISRSYGIRLPLKVAVPMICHALKEGGAVCE</sequence>
<dbReference type="InterPro" id="IPR027417">
    <property type="entry name" value="P-loop_NTPase"/>
</dbReference>
<accession>A0A413FJN6</accession>
<name>A0A413FJN6_9FIRM</name>
<dbReference type="EMBL" id="QSBM01000002">
    <property type="protein sequence ID" value="RGX32052.1"/>
    <property type="molecule type" value="Genomic_DNA"/>
</dbReference>
<comment type="caution">
    <text evidence="1">The sequence shown here is derived from an EMBL/GenBank/DDBJ whole genome shotgun (WGS) entry which is preliminary data.</text>
</comment>
<proteinExistence type="predicted"/>
<keyword evidence="1" id="KW-0547">Nucleotide-binding</keyword>
<keyword evidence="1" id="KW-0067">ATP-binding</keyword>
<dbReference type="AlphaFoldDB" id="A0A413FJN6"/>
<evidence type="ECO:0000313" key="2">
    <source>
        <dbReference type="Proteomes" id="UP000283880"/>
    </source>
</evidence>
<dbReference type="Gene3D" id="3.40.50.300">
    <property type="entry name" value="P-loop containing nucleotide triphosphate hydrolases"/>
    <property type="match status" value="2"/>
</dbReference>